<evidence type="ECO:0000313" key="1">
    <source>
        <dbReference type="EMBL" id="CCM15601.1"/>
    </source>
</evidence>
<reference evidence="1" key="1">
    <citation type="submission" date="2012-08" db="EMBL/GenBank/DDBJ databases">
        <title>Comparative genomics of metastatic and non-metastatic Leishmania guyanensis provides insights into polygenic factors involved in Leishmania RNA virus infection.</title>
        <authorList>
            <person name="Smith D."/>
            <person name="Hertz-Fowler C."/>
            <person name="Martin R."/>
            <person name="Dickens N."/>
            <person name="Fasel N."/>
            <person name="Falquet L."/>
            <person name="Beverley S."/>
            <person name="Zangger H."/>
            <person name="Calderon-Copete S."/>
            <person name="Mottram J."/>
            <person name="Xenarios I."/>
        </authorList>
    </citation>
    <scope>NUCLEOTIDE SEQUENCE</scope>
    <source>
        <strain evidence="1">MHOM/BR/75/M4147/SSU:IR2SAT-LUC</strain>
    </source>
</reference>
<sequence>MPRCGVYIILLKKGFFAFSCSMFLFVVLCASTARLSVPPHEGGGEEGCGVEKGQWTYAKGVELFITKFAGFLQQAVLFFFLGAITRGPSDVSLIGSRYVYFP</sequence>
<dbReference type="AlphaFoldDB" id="A0A1E1IWD4"/>
<protein>
    <submittedName>
        <fullName evidence="1">Uncharacterized protein</fullName>
    </submittedName>
</protein>
<proteinExistence type="predicted"/>
<dbReference type="EMBL" id="CALQ01000884">
    <property type="protein sequence ID" value="CCM15601.1"/>
    <property type="molecule type" value="Genomic_DNA"/>
</dbReference>
<gene>
    <name evidence="1" type="primary">LgM4147LRVhigh.22.01031.00290</name>
    <name evidence="1" type="ORF">BN36_2231090</name>
</gene>
<name>A0A1E1IWD4_LEIGU</name>
<organism evidence="1">
    <name type="scientific">Leishmania guyanensis</name>
    <dbReference type="NCBI Taxonomy" id="5670"/>
    <lineage>
        <taxon>Eukaryota</taxon>
        <taxon>Discoba</taxon>
        <taxon>Euglenozoa</taxon>
        <taxon>Kinetoplastea</taxon>
        <taxon>Metakinetoplastina</taxon>
        <taxon>Trypanosomatida</taxon>
        <taxon>Trypanosomatidae</taxon>
        <taxon>Leishmaniinae</taxon>
        <taxon>Leishmania</taxon>
        <taxon>Leishmania guyanensis species complex</taxon>
    </lineage>
</organism>
<accession>A0A1E1IWD4</accession>